<dbReference type="SUPFAM" id="SSF52172">
    <property type="entry name" value="CheY-like"/>
    <property type="match status" value="1"/>
</dbReference>
<reference evidence="3" key="1">
    <citation type="journal article" date="2014" name="Int. J. Syst. Evol. Microbiol.">
        <title>Complete genome sequence of Corynebacterium casei LMG S-19264T (=DSM 44701T), isolated from a smear-ripened cheese.</title>
        <authorList>
            <consortium name="US DOE Joint Genome Institute (JGI-PGF)"/>
            <person name="Walter F."/>
            <person name="Albersmeier A."/>
            <person name="Kalinowski J."/>
            <person name="Ruckert C."/>
        </authorList>
    </citation>
    <scope>NUCLEOTIDE SEQUENCE</scope>
    <source>
        <strain evidence="3">KCTC 12113</strain>
    </source>
</reference>
<comment type="caution">
    <text evidence="3">The sequence shown here is derived from an EMBL/GenBank/DDBJ whole genome shotgun (WGS) entry which is preliminary data.</text>
</comment>
<dbReference type="EMBL" id="BMWP01000001">
    <property type="protein sequence ID" value="GGW21808.1"/>
    <property type="molecule type" value="Genomic_DNA"/>
</dbReference>
<dbReference type="Proteomes" id="UP000634668">
    <property type="component" value="Unassembled WGS sequence"/>
</dbReference>
<reference evidence="3" key="2">
    <citation type="submission" date="2020-09" db="EMBL/GenBank/DDBJ databases">
        <authorList>
            <person name="Sun Q."/>
            <person name="Kim S."/>
        </authorList>
    </citation>
    <scope>NUCLEOTIDE SEQUENCE</scope>
    <source>
        <strain evidence="3">KCTC 12113</strain>
    </source>
</reference>
<sequence>MNNTNLKSVLLVDDDPTTNILNKHFLKKLIPSLEVNTVVNGYRALDYIEAHINEIESGAFLLILDIEMPIMDGWQFLQAFDILFRQEEKEKVIIAVLTANGSEEVVYKALSHARVKECLHKPLSDINFRKVIENLF</sequence>
<evidence type="ECO:0000256" key="1">
    <source>
        <dbReference type="PROSITE-ProRule" id="PRU00169"/>
    </source>
</evidence>
<proteinExistence type="predicted"/>
<evidence type="ECO:0000313" key="3">
    <source>
        <dbReference type="EMBL" id="GGW21808.1"/>
    </source>
</evidence>
<feature type="domain" description="Response regulatory" evidence="2">
    <location>
        <begin position="8"/>
        <end position="136"/>
    </location>
</feature>
<dbReference type="Gene3D" id="3.40.50.2300">
    <property type="match status" value="1"/>
</dbReference>
<dbReference type="RefSeq" id="WP_026815061.1">
    <property type="nucleotide sequence ID" value="NZ_BMWP01000001.1"/>
</dbReference>
<gene>
    <name evidence="3" type="ORF">GCM10007383_00520</name>
</gene>
<dbReference type="PANTHER" id="PTHR43228:SF1">
    <property type="entry name" value="TWO-COMPONENT RESPONSE REGULATOR ARR22"/>
    <property type="match status" value="1"/>
</dbReference>
<protein>
    <submittedName>
        <fullName evidence="3">Response regulator</fullName>
    </submittedName>
</protein>
<name>A0A918INW8_9FLAO</name>
<dbReference type="PROSITE" id="PS50110">
    <property type="entry name" value="RESPONSE_REGULATORY"/>
    <property type="match status" value="1"/>
</dbReference>
<dbReference type="InterPro" id="IPR052048">
    <property type="entry name" value="ST_Response_Regulator"/>
</dbReference>
<dbReference type="PANTHER" id="PTHR43228">
    <property type="entry name" value="TWO-COMPONENT RESPONSE REGULATOR"/>
    <property type="match status" value="1"/>
</dbReference>
<dbReference type="GO" id="GO:0000160">
    <property type="term" value="P:phosphorelay signal transduction system"/>
    <property type="evidence" value="ECO:0007669"/>
    <property type="project" value="InterPro"/>
</dbReference>
<evidence type="ECO:0000313" key="4">
    <source>
        <dbReference type="Proteomes" id="UP000634668"/>
    </source>
</evidence>
<evidence type="ECO:0000259" key="2">
    <source>
        <dbReference type="PROSITE" id="PS50110"/>
    </source>
</evidence>
<dbReference type="InterPro" id="IPR001789">
    <property type="entry name" value="Sig_transdc_resp-reg_receiver"/>
</dbReference>
<accession>A0A918INW8</accession>
<dbReference type="SMART" id="SM00448">
    <property type="entry name" value="REC"/>
    <property type="match status" value="1"/>
</dbReference>
<keyword evidence="4" id="KW-1185">Reference proteome</keyword>
<feature type="modified residue" description="4-aspartylphosphate" evidence="1">
    <location>
        <position position="65"/>
    </location>
</feature>
<organism evidence="3 4">
    <name type="scientific">Arenibacter certesii</name>
    <dbReference type="NCBI Taxonomy" id="228955"/>
    <lineage>
        <taxon>Bacteria</taxon>
        <taxon>Pseudomonadati</taxon>
        <taxon>Bacteroidota</taxon>
        <taxon>Flavobacteriia</taxon>
        <taxon>Flavobacteriales</taxon>
        <taxon>Flavobacteriaceae</taxon>
        <taxon>Arenibacter</taxon>
    </lineage>
</organism>
<dbReference type="AlphaFoldDB" id="A0A918INW8"/>
<dbReference type="Pfam" id="PF00072">
    <property type="entry name" value="Response_reg"/>
    <property type="match status" value="1"/>
</dbReference>
<dbReference type="InterPro" id="IPR011006">
    <property type="entry name" value="CheY-like_superfamily"/>
</dbReference>
<keyword evidence="1" id="KW-0597">Phosphoprotein</keyword>